<dbReference type="RefSeq" id="WP_282904625.1">
    <property type="nucleotide sequence ID" value="NZ_CP124855.1"/>
</dbReference>
<reference evidence="1 2" key="1">
    <citation type="submission" date="2023-05" db="EMBL/GenBank/DDBJ databases">
        <title>Genomic insight into Chryseobacterium sp. wdc7 isolated forest soil (Gotjawal).</title>
        <authorList>
            <person name="Park S.-J."/>
        </authorList>
    </citation>
    <scope>NUCLEOTIDE SEQUENCE [LARGE SCALE GENOMIC DNA]</scope>
    <source>
        <strain evidence="2">wdc7</strain>
    </source>
</reference>
<accession>A0ABY8RBD1</accession>
<gene>
    <name evidence="1" type="ORF">QGN23_12645</name>
</gene>
<evidence type="ECO:0008006" key="3">
    <source>
        <dbReference type="Google" id="ProtNLM"/>
    </source>
</evidence>
<protein>
    <recommendedName>
        <fullName evidence="3">Restriction endonuclease</fullName>
    </recommendedName>
</protein>
<evidence type="ECO:0000313" key="1">
    <source>
        <dbReference type="EMBL" id="WHF51270.1"/>
    </source>
</evidence>
<sequence length="210" mass="24723">MRINPNSSIRSGYSYEDLFVLRLCIDWLRNPDKYSEIKIQFVPVDLGIKGFALDDVTATRKNGSVEYYQIKHKQNPESDFWDSDELINKGLLKWMKSFFALKENNRICSLITNGQLDIILKKSFKDNHFNLEKIKTHNADLVLKLEEQGYSQLLLKSFFDNFNFKFNQPSKNSFEEELRQVLYKDLKVTKAGVDSLGTWLLFLDRLKLEY</sequence>
<evidence type="ECO:0000313" key="2">
    <source>
        <dbReference type="Proteomes" id="UP001241656"/>
    </source>
</evidence>
<keyword evidence="2" id="KW-1185">Reference proteome</keyword>
<name>A0ABY8RBD1_9FLAO</name>
<organism evidence="1 2">
    <name type="scientific">Chryseobacterium gotjawalense</name>
    <dbReference type="NCBI Taxonomy" id="3042315"/>
    <lineage>
        <taxon>Bacteria</taxon>
        <taxon>Pseudomonadati</taxon>
        <taxon>Bacteroidota</taxon>
        <taxon>Flavobacteriia</taxon>
        <taxon>Flavobacteriales</taxon>
        <taxon>Weeksellaceae</taxon>
        <taxon>Chryseobacterium group</taxon>
        <taxon>Chryseobacterium</taxon>
    </lineage>
</organism>
<dbReference type="Proteomes" id="UP001241656">
    <property type="component" value="Chromosome"/>
</dbReference>
<dbReference type="EMBL" id="CP124855">
    <property type="protein sequence ID" value="WHF51270.1"/>
    <property type="molecule type" value="Genomic_DNA"/>
</dbReference>
<proteinExistence type="predicted"/>